<organism evidence="2 3">
    <name type="scientific">Chlorella vulgaris</name>
    <name type="common">Green alga</name>
    <dbReference type="NCBI Taxonomy" id="3077"/>
    <lineage>
        <taxon>Eukaryota</taxon>
        <taxon>Viridiplantae</taxon>
        <taxon>Chlorophyta</taxon>
        <taxon>core chlorophytes</taxon>
        <taxon>Trebouxiophyceae</taxon>
        <taxon>Chlorellales</taxon>
        <taxon>Chlorellaceae</taxon>
        <taxon>Chlorella clade</taxon>
        <taxon>Chlorella</taxon>
    </lineage>
</organism>
<keyword evidence="3" id="KW-1185">Reference proteome</keyword>
<dbReference type="Proteomes" id="UP001055712">
    <property type="component" value="Unassembled WGS sequence"/>
</dbReference>
<dbReference type="OrthoDB" id="1923031at2759"/>
<name>A0A9D4TZ00_CHLVU</name>
<comment type="caution">
    <text evidence="2">The sequence shown here is derived from an EMBL/GenBank/DDBJ whole genome shotgun (WGS) entry which is preliminary data.</text>
</comment>
<reference evidence="2" key="1">
    <citation type="journal article" date="2019" name="Plant J.">
        <title>Chlorella vulgaris genome assembly and annotation reveals the molecular basis for metabolic acclimation to high light conditions.</title>
        <authorList>
            <person name="Cecchin M."/>
            <person name="Marcolungo L."/>
            <person name="Rossato M."/>
            <person name="Girolomoni L."/>
            <person name="Cosentino E."/>
            <person name="Cuine S."/>
            <person name="Li-Beisson Y."/>
            <person name="Delledonne M."/>
            <person name="Ballottari M."/>
        </authorList>
    </citation>
    <scope>NUCLEOTIDE SEQUENCE</scope>
    <source>
        <strain evidence="2">211/11P</strain>
    </source>
</reference>
<dbReference type="EMBL" id="SIDB01000001">
    <property type="protein sequence ID" value="KAI3438332.1"/>
    <property type="molecule type" value="Genomic_DNA"/>
</dbReference>
<feature type="compositionally biased region" description="Low complexity" evidence="1">
    <location>
        <begin position="47"/>
        <end position="63"/>
    </location>
</feature>
<accession>A0A9D4TZ00</accession>
<protein>
    <submittedName>
        <fullName evidence="2">Uncharacterized protein</fullName>
    </submittedName>
</protein>
<dbReference type="AlphaFoldDB" id="A0A9D4TZ00"/>
<feature type="region of interest" description="Disordered" evidence="1">
    <location>
        <begin position="1"/>
        <end position="71"/>
    </location>
</feature>
<sequence>MASGAVASRGGLAEALSRRTPWSTEPKPIRPRHVRLDAPEAEPARVSSLNSSTSNTSASTTASGDGDPAGLEAGLDELRRLFATECSLGTSAPGFGVSPPVRSGAANGLVHDSLWRQEAPRTCKASLRVLHERAGPGVRCLTSCAGDYRLLMASPEQNLQLLSGAVETDDADARLAPLASSARSLSSNCASPAGPLAWHPSNEPSDLFGF</sequence>
<evidence type="ECO:0000313" key="3">
    <source>
        <dbReference type="Proteomes" id="UP001055712"/>
    </source>
</evidence>
<evidence type="ECO:0000256" key="1">
    <source>
        <dbReference type="SAM" id="MobiDB-lite"/>
    </source>
</evidence>
<evidence type="ECO:0000313" key="2">
    <source>
        <dbReference type="EMBL" id="KAI3438332.1"/>
    </source>
</evidence>
<gene>
    <name evidence="2" type="ORF">D9Q98_000765</name>
</gene>
<reference evidence="2" key="2">
    <citation type="submission" date="2020-11" db="EMBL/GenBank/DDBJ databases">
        <authorList>
            <person name="Cecchin M."/>
            <person name="Marcolungo L."/>
            <person name="Rossato M."/>
            <person name="Girolomoni L."/>
            <person name="Cosentino E."/>
            <person name="Cuine S."/>
            <person name="Li-Beisson Y."/>
            <person name="Delledonne M."/>
            <person name="Ballottari M."/>
        </authorList>
    </citation>
    <scope>NUCLEOTIDE SEQUENCE</scope>
    <source>
        <strain evidence="2">211/11P</strain>
        <tissue evidence="2">Whole cell</tissue>
    </source>
</reference>
<proteinExistence type="predicted"/>